<feature type="non-terminal residue" evidence="1">
    <location>
        <position position="1"/>
    </location>
</feature>
<reference evidence="2" key="1">
    <citation type="submission" date="2012-08" db="EMBL/GenBank/DDBJ databases">
        <title>The Genome Sequence of Wuchereria bancrofti.</title>
        <authorList>
            <person name="Nutman T.B."/>
            <person name="Fink D.L."/>
            <person name="Russ C."/>
            <person name="Young S."/>
            <person name="Zeng Q."/>
            <person name="Koehrsen M."/>
            <person name="Alvarado L."/>
            <person name="Berlin A."/>
            <person name="Chapman S.B."/>
            <person name="Chen Z."/>
            <person name="Freedman E."/>
            <person name="Gellesch M."/>
            <person name="Goldberg J."/>
            <person name="Griggs A."/>
            <person name="Gujja S."/>
            <person name="Heilman E.R."/>
            <person name="Heiman D."/>
            <person name="Hepburn T."/>
            <person name="Howarth C."/>
            <person name="Jen D."/>
            <person name="Larson L."/>
            <person name="Lewis B."/>
            <person name="Mehta T."/>
            <person name="Park D."/>
            <person name="Pearson M."/>
            <person name="Roberts A."/>
            <person name="Saif S."/>
            <person name="Shea T."/>
            <person name="Shenoy N."/>
            <person name="Sisk P."/>
            <person name="Stolte C."/>
            <person name="Sykes S."/>
            <person name="Walk T."/>
            <person name="White J."/>
            <person name="Yandava C."/>
            <person name="Haas B."/>
            <person name="Henn M.R."/>
            <person name="Nusbaum C."/>
            <person name="Birren B."/>
        </authorList>
    </citation>
    <scope>NUCLEOTIDE SEQUENCE [LARGE SCALE GENOMIC DNA]</scope>
    <source>
        <strain evidence="2">NA</strain>
    </source>
</reference>
<protein>
    <submittedName>
        <fullName evidence="1">Uncharacterized protein</fullName>
    </submittedName>
</protein>
<sequence length="51" mass="6074">GKVCHRFDLRLYRPQDEYVAVTYTAVWYQMTRKESSLVPSCHNGIEPMRLK</sequence>
<proteinExistence type="predicted"/>
<name>J9DS67_WUCBA</name>
<organism evidence="1 2">
    <name type="scientific">Wuchereria bancrofti</name>
    <dbReference type="NCBI Taxonomy" id="6293"/>
    <lineage>
        <taxon>Eukaryota</taxon>
        <taxon>Metazoa</taxon>
        <taxon>Ecdysozoa</taxon>
        <taxon>Nematoda</taxon>
        <taxon>Chromadorea</taxon>
        <taxon>Rhabditida</taxon>
        <taxon>Spirurina</taxon>
        <taxon>Spiruromorpha</taxon>
        <taxon>Filarioidea</taxon>
        <taxon>Onchocercidae</taxon>
        <taxon>Wuchereria</taxon>
    </lineage>
</organism>
<evidence type="ECO:0000313" key="2">
    <source>
        <dbReference type="Proteomes" id="UP000004810"/>
    </source>
</evidence>
<accession>J9DS67</accession>
<gene>
    <name evidence="1" type="ORF">WUBG_16607</name>
</gene>
<dbReference type="EMBL" id="ADBV01016072">
    <property type="protein sequence ID" value="EJW72488.1"/>
    <property type="molecule type" value="Genomic_DNA"/>
</dbReference>
<dbReference type="Proteomes" id="UP000004810">
    <property type="component" value="Unassembled WGS sequence"/>
</dbReference>
<evidence type="ECO:0000313" key="1">
    <source>
        <dbReference type="EMBL" id="EJW72488.1"/>
    </source>
</evidence>
<comment type="caution">
    <text evidence="1">The sequence shown here is derived from an EMBL/GenBank/DDBJ whole genome shotgun (WGS) entry which is preliminary data.</text>
</comment>
<dbReference type="AlphaFoldDB" id="J9DS67"/>